<reference evidence="5" key="1">
    <citation type="submission" date="2025-08" db="UniProtKB">
        <authorList>
            <consortium name="RefSeq"/>
        </authorList>
    </citation>
    <scope>IDENTIFICATION</scope>
</reference>
<accession>A0AB40A5M6</accession>
<dbReference type="SUPFAM" id="SSF56496">
    <property type="entry name" value="Fibrinogen C-terminal domain-like"/>
    <property type="match status" value="1"/>
</dbReference>
<feature type="compositionally biased region" description="Low complexity" evidence="2">
    <location>
        <begin position="11"/>
        <end position="27"/>
    </location>
</feature>
<feature type="coiled-coil region" evidence="1">
    <location>
        <begin position="155"/>
        <end position="221"/>
    </location>
</feature>
<feature type="region of interest" description="Disordered" evidence="2">
    <location>
        <begin position="1"/>
        <end position="32"/>
    </location>
</feature>
<dbReference type="Proteomes" id="UP001652628">
    <property type="component" value="Chromosome 3"/>
</dbReference>
<dbReference type="InterPro" id="IPR036056">
    <property type="entry name" value="Fibrinogen-like_C"/>
</dbReference>
<dbReference type="RefSeq" id="XP_036671962.3">
    <property type="nucleotide sequence ID" value="XM_036816067.3"/>
</dbReference>
<dbReference type="GeneID" id="108006204"/>
<feature type="domain" description="Fibrinogen C-terminal" evidence="3">
    <location>
        <begin position="233"/>
        <end position="336"/>
    </location>
</feature>
<evidence type="ECO:0000259" key="3">
    <source>
        <dbReference type="Pfam" id="PF00147"/>
    </source>
</evidence>
<protein>
    <submittedName>
        <fullName evidence="5">Leucine-rich repeat-containing protein DDB_G0290503</fullName>
    </submittedName>
</protein>
<dbReference type="InterPro" id="IPR050373">
    <property type="entry name" value="Fibrinogen_C-term_domain"/>
</dbReference>
<gene>
    <name evidence="5" type="primary">LOC108006204</name>
</gene>
<evidence type="ECO:0000256" key="2">
    <source>
        <dbReference type="SAM" id="MobiDB-lite"/>
    </source>
</evidence>
<dbReference type="GO" id="GO:0005615">
    <property type="term" value="C:extracellular space"/>
    <property type="evidence" value="ECO:0007669"/>
    <property type="project" value="TreeGrafter"/>
</dbReference>
<dbReference type="PANTHER" id="PTHR19143:SF327">
    <property type="entry name" value="FI21813P1-RELATED"/>
    <property type="match status" value="1"/>
</dbReference>
<name>A0AB40A5M6_DROSZ</name>
<keyword evidence="1" id="KW-0175">Coiled coil</keyword>
<dbReference type="InterPro" id="IPR014716">
    <property type="entry name" value="Fibrinogen_a/b/g_C_1"/>
</dbReference>
<keyword evidence="4" id="KW-1185">Reference proteome</keyword>
<dbReference type="InterPro" id="IPR002181">
    <property type="entry name" value="Fibrinogen_a/b/g_C_dom"/>
</dbReference>
<evidence type="ECO:0000313" key="5">
    <source>
        <dbReference type="RefSeq" id="XP_036671962.3"/>
    </source>
</evidence>
<sequence length="358" mass="40893">MKTSNVNNPAEEPQGSSLESSSDSITESEGEVKNVRNDNFEINIRNLRKIEVLEARLEVSEKEKIRLYEVLIGEKDNLIKLITETKNLTIKQMQSQINDLHYVLNLKNSLNENSAREIPANLDSKDMPHISEERQPIKIQLGTMINQMELHKEYIAELESKVQEKDALIANFESKVEEMKIHLENFKENSKKDEDCLKVKIAELEKKVTITSAALNEKDNQLKRTSLDLNLTTESRVRTVVGMKLGVFMAVFEDIPSAGSDWMVIQHSSSFGHQALQIISQSLSNNGFGDLNGEYFLGYNIIHQLTSTQTLEVYLKFKIDNVTRFARYDHFVVGSKDGVHNRVPGFLFGRFWRLLTTS</sequence>
<dbReference type="AlphaFoldDB" id="A0AB40A5M6"/>
<evidence type="ECO:0000313" key="4">
    <source>
        <dbReference type="Proteomes" id="UP001652628"/>
    </source>
</evidence>
<dbReference type="Pfam" id="PF00147">
    <property type="entry name" value="Fibrinogen_C"/>
    <property type="match status" value="1"/>
</dbReference>
<dbReference type="Gene3D" id="3.90.215.10">
    <property type="entry name" value="Gamma Fibrinogen, chain A, domain 1"/>
    <property type="match status" value="1"/>
</dbReference>
<organism evidence="4 5">
    <name type="scientific">Drosophila suzukii</name>
    <name type="common">Spotted-wing drosophila fruit fly</name>
    <dbReference type="NCBI Taxonomy" id="28584"/>
    <lineage>
        <taxon>Eukaryota</taxon>
        <taxon>Metazoa</taxon>
        <taxon>Ecdysozoa</taxon>
        <taxon>Arthropoda</taxon>
        <taxon>Hexapoda</taxon>
        <taxon>Insecta</taxon>
        <taxon>Pterygota</taxon>
        <taxon>Neoptera</taxon>
        <taxon>Endopterygota</taxon>
        <taxon>Diptera</taxon>
        <taxon>Brachycera</taxon>
        <taxon>Muscomorpha</taxon>
        <taxon>Ephydroidea</taxon>
        <taxon>Drosophilidae</taxon>
        <taxon>Drosophila</taxon>
        <taxon>Sophophora</taxon>
    </lineage>
</organism>
<proteinExistence type="predicted"/>
<evidence type="ECO:0000256" key="1">
    <source>
        <dbReference type="SAM" id="Coils"/>
    </source>
</evidence>
<dbReference type="PANTHER" id="PTHR19143">
    <property type="entry name" value="FIBRINOGEN/TENASCIN/ANGIOPOEITIN"/>
    <property type="match status" value="1"/>
</dbReference>